<comment type="caution">
    <text evidence="2">The sequence shown here is derived from an EMBL/GenBank/DDBJ whole genome shotgun (WGS) entry which is preliminary data.</text>
</comment>
<feature type="non-terminal residue" evidence="2">
    <location>
        <position position="58"/>
    </location>
</feature>
<dbReference type="Proteomes" id="UP001150925">
    <property type="component" value="Unassembled WGS sequence"/>
</dbReference>
<accession>A0A9W8AWG2</accession>
<feature type="region of interest" description="Disordered" evidence="1">
    <location>
        <begin position="12"/>
        <end position="38"/>
    </location>
</feature>
<reference evidence="2" key="1">
    <citation type="submission" date="2022-07" db="EMBL/GenBank/DDBJ databases">
        <title>Phylogenomic reconstructions and comparative analyses of Kickxellomycotina fungi.</title>
        <authorList>
            <person name="Reynolds N.K."/>
            <person name="Stajich J.E."/>
            <person name="Barry K."/>
            <person name="Grigoriev I.V."/>
            <person name="Crous P."/>
            <person name="Smith M.E."/>
        </authorList>
    </citation>
    <scope>NUCLEOTIDE SEQUENCE</scope>
    <source>
        <strain evidence="2">RSA 1196</strain>
    </source>
</reference>
<gene>
    <name evidence="2" type="ORF">IWQ62_002253</name>
</gene>
<name>A0A9W8AWG2_9FUNG</name>
<keyword evidence="3" id="KW-1185">Reference proteome</keyword>
<sequence length="58" mass="6300">MPANYQAIIIFGGDDSDDNNYNSDSSVTSPSGNYAGSSENSNWYHCAISTQEYDEPTV</sequence>
<dbReference type="AlphaFoldDB" id="A0A9W8AWG2"/>
<evidence type="ECO:0000256" key="1">
    <source>
        <dbReference type="SAM" id="MobiDB-lite"/>
    </source>
</evidence>
<proteinExistence type="predicted"/>
<feature type="compositionally biased region" description="Polar residues" evidence="1">
    <location>
        <begin position="27"/>
        <end position="38"/>
    </location>
</feature>
<organism evidence="2 3">
    <name type="scientific">Dispira parvispora</name>
    <dbReference type="NCBI Taxonomy" id="1520584"/>
    <lineage>
        <taxon>Eukaryota</taxon>
        <taxon>Fungi</taxon>
        <taxon>Fungi incertae sedis</taxon>
        <taxon>Zoopagomycota</taxon>
        <taxon>Kickxellomycotina</taxon>
        <taxon>Dimargaritomycetes</taxon>
        <taxon>Dimargaritales</taxon>
        <taxon>Dimargaritaceae</taxon>
        <taxon>Dispira</taxon>
    </lineage>
</organism>
<evidence type="ECO:0000313" key="2">
    <source>
        <dbReference type="EMBL" id="KAJ1966782.1"/>
    </source>
</evidence>
<evidence type="ECO:0000313" key="3">
    <source>
        <dbReference type="Proteomes" id="UP001150925"/>
    </source>
</evidence>
<protein>
    <submittedName>
        <fullName evidence="2">Uncharacterized protein</fullName>
    </submittedName>
</protein>
<dbReference type="EMBL" id="JANBPY010000453">
    <property type="protein sequence ID" value="KAJ1966782.1"/>
    <property type="molecule type" value="Genomic_DNA"/>
</dbReference>